<dbReference type="Gene3D" id="2.30.36.70">
    <property type="entry name" value="Actin, Chain A, domain 2"/>
    <property type="match status" value="1"/>
</dbReference>
<dbReference type="InterPro" id="IPR043129">
    <property type="entry name" value="ATPase_NBD"/>
</dbReference>
<dbReference type="Pfam" id="PF00022">
    <property type="entry name" value="Actin"/>
    <property type="match status" value="1"/>
</dbReference>
<dbReference type="STRING" id="554155.C5FJ79"/>
<dbReference type="GO" id="GO:0006338">
    <property type="term" value="P:chromatin remodeling"/>
    <property type="evidence" value="ECO:0007669"/>
    <property type="project" value="EnsemblFungi"/>
</dbReference>
<dbReference type="EMBL" id="DS995702">
    <property type="protein sequence ID" value="EEQ29500.1"/>
    <property type="molecule type" value="Genomic_DNA"/>
</dbReference>
<keyword evidence="4" id="KW-0963">Cytoplasm</keyword>
<dbReference type="AlphaFoldDB" id="C5FJ79"/>
<sequence length="473" mass="52892">MDAWQSLSERWNYCSDTLNSGMEGFREAKAVPPPSEPLPERTFIIDNGGYTIKAGYSSPSSSDPLESCLVVPNALAKTRDNQIYTGLELETHISDWNEVSFRRPVEKGYLVNWEAQREIWEHTFFDEKTARRPEVQCSDFLGTTVILTEAPNALSSLQKNMDEMIMEEWGFGGYVRYLAPCLNAWNEVCSLFGDPPSQDAIPSNLPAECMLVVDSGYSHTTVTPVYHGRPLQRAIRRLDIGGKHLTNYLKELVSIRQYNMLDETHIVNSVKEAVCYVSHDFDGDMEKTWKGRKGGVSDIVVDYVLPDPNAHKKGFMRPHDSLLAAEKRKGLMTGVNPSAAEDVLVLGNERFTVPEILFNPQDIGLQQPGIADIIMQCLSVIPTGLHPSLLANIFVVGGNALIPGFIERLETDIRHLAPTECVVRVRAGPDPIRSTWLGASRLAANQQTMKEIAITRQQYQEYGSAWAWKKFSG</sequence>
<evidence type="ECO:0000256" key="5">
    <source>
        <dbReference type="ARBA" id="ARBA00025222"/>
    </source>
</evidence>
<dbReference type="GO" id="GO:0005737">
    <property type="term" value="C:cytoplasm"/>
    <property type="evidence" value="ECO:0007669"/>
    <property type="project" value="UniProtKB-SubCell"/>
</dbReference>
<dbReference type="VEuPathDB" id="FungiDB:MCYG_02319"/>
<dbReference type="Gene3D" id="3.90.640.10">
    <property type="entry name" value="Actin, Chain A, domain 4"/>
    <property type="match status" value="1"/>
</dbReference>
<evidence type="ECO:0000256" key="6">
    <source>
        <dbReference type="ARBA" id="ARBA00063309"/>
    </source>
</evidence>
<comment type="subcellular location">
    <subcellularLocation>
        <location evidence="1">Cytoplasm</location>
    </subcellularLocation>
</comment>
<name>C5FJ79_ARTOC</name>
<proteinExistence type="inferred from homology"/>
<dbReference type="SUPFAM" id="SSF53067">
    <property type="entry name" value="Actin-like ATPase domain"/>
    <property type="match status" value="2"/>
</dbReference>
<evidence type="ECO:0000256" key="3">
    <source>
        <dbReference type="ARBA" id="ARBA00018633"/>
    </source>
</evidence>
<dbReference type="Proteomes" id="UP000002035">
    <property type="component" value="Unassembled WGS sequence"/>
</dbReference>
<dbReference type="GO" id="GO:0000812">
    <property type="term" value="C:Swr1 complex"/>
    <property type="evidence" value="ECO:0007669"/>
    <property type="project" value="EnsemblFungi"/>
</dbReference>
<dbReference type="GeneID" id="9226458"/>
<dbReference type="CDD" id="cd10210">
    <property type="entry name" value="ASKHA_NBD_Arp6"/>
    <property type="match status" value="1"/>
</dbReference>
<organism evidence="8 9">
    <name type="scientific">Arthroderma otae (strain ATCC MYA-4605 / CBS 113480)</name>
    <name type="common">Microsporum canis</name>
    <dbReference type="NCBI Taxonomy" id="554155"/>
    <lineage>
        <taxon>Eukaryota</taxon>
        <taxon>Fungi</taxon>
        <taxon>Dikarya</taxon>
        <taxon>Ascomycota</taxon>
        <taxon>Pezizomycotina</taxon>
        <taxon>Eurotiomycetes</taxon>
        <taxon>Eurotiomycetidae</taxon>
        <taxon>Onygenales</taxon>
        <taxon>Arthrodermataceae</taxon>
        <taxon>Microsporum</taxon>
    </lineage>
</organism>
<evidence type="ECO:0000256" key="1">
    <source>
        <dbReference type="ARBA" id="ARBA00004496"/>
    </source>
</evidence>
<evidence type="ECO:0000313" key="8">
    <source>
        <dbReference type="EMBL" id="EEQ29500.1"/>
    </source>
</evidence>
<accession>C5FJ79</accession>
<comment type="function">
    <text evidence="5">Component of the SWR1 complex which mediates the ATP-dependent exchange of histone H2A for the H2A variant HZT1 leading to transcriptional regulation of selected genes by chromatin remodeling. Involved in chromosome stability.</text>
</comment>
<dbReference type="HOGENOM" id="CLU_027965_1_1_1"/>
<dbReference type="OMA" id="FFEEYEC"/>
<comment type="subunit">
    <text evidence="6">Component of the SWR1 chromatin remodeling complex.</text>
</comment>
<dbReference type="Gene3D" id="3.30.420.40">
    <property type="match status" value="2"/>
</dbReference>
<comment type="similarity">
    <text evidence="2">Belongs to the actin family. ARP6 subfamily.</text>
</comment>
<protein>
    <recommendedName>
        <fullName evidence="3">Actin-like protein ARP6</fullName>
    </recommendedName>
    <alternativeName>
        <fullName evidence="7">Actin-like protein arp6</fullName>
    </alternativeName>
</protein>
<dbReference type="PANTHER" id="PTHR11937">
    <property type="entry name" value="ACTIN"/>
    <property type="match status" value="1"/>
</dbReference>
<keyword evidence="9" id="KW-1185">Reference proteome</keyword>
<evidence type="ECO:0000256" key="4">
    <source>
        <dbReference type="ARBA" id="ARBA00022490"/>
    </source>
</evidence>
<gene>
    <name evidence="8" type="ORF">MCYG_02319</name>
</gene>
<reference evidence="9" key="1">
    <citation type="journal article" date="2012" name="MBio">
        <title>Comparative genome analysis of Trichophyton rubrum and related dermatophytes reveals candidate genes involved in infection.</title>
        <authorList>
            <person name="Martinez D.A."/>
            <person name="Oliver B.G."/>
            <person name="Graeser Y."/>
            <person name="Goldberg J.M."/>
            <person name="Li W."/>
            <person name="Martinez-Rossi N.M."/>
            <person name="Monod M."/>
            <person name="Shelest E."/>
            <person name="Barton R.C."/>
            <person name="Birch E."/>
            <person name="Brakhage A.A."/>
            <person name="Chen Z."/>
            <person name="Gurr S.J."/>
            <person name="Heiman D."/>
            <person name="Heitman J."/>
            <person name="Kosti I."/>
            <person name="Rossi A."/>
            <person name="Saif S."/>
            <person name="Samalova M."/>
            <person name="Saunders C.W."/>
            <person name="Shea T."/>
            <person name="Summerbell R.C."/>
            <person name="Xu J."/>
            <person name="Young S."/>
            <person name="Zeng Q."/>
            <person name="Birren B.W."/>
            <person name="Cuomo C.A."/>
            <person name="White T.C."/>
        </authorList>
    </citation>
    <scope>NUCLEOTIDE SEQUENCE [LARGE SCALE GENOMIC DNA]</scope>
    <source>
        <strain evidence="9">ATCC MYA-4605 / CBS 113480</strain>
    </source>
</reference>
<dbReference type="SMART" id="SM00268">
    <property type="entry name" value="ACTIN"/>
    <property type="match status" value="1"/>
</dbReference>
<evidence type="ECO:0000313" key="9">
    <source>
        <dbReference type="Proteomes" id="UP000002035"/>
    </source>
</evidence>
<evidence type="ECO:0000256" key="2">
    <source>
        <dbReference type="ARBA" id="ARBA00005665"/>
    </source>
</evidence>
<dbReference type="eggNOG" id="KOG0680">
    <property type="taxonomic scope" value="Eukaryota"/>
</dbReference>
<dbReference type="OrthoDB" id="6220758at2759"/>
<evidence type="ECO:0000256" key="7">
    <source>
        <dbReference type="ARBA" id="ARBA00073820"/>
    </source>
</evidence>
<dbReference type="RefSeq" id="XP_002849385.1">
    <property type="nucleotide sequence ID" value="XM_002849339.1"/>
</dbReference>
<dbReference type="FunFam" id="3.90.640.10:FF:000014">
    <property type="entry name" value="Putative actin-related protein 6"/>
    <property type="match status" value="1"/>
</dbReference>
<dbReference type="InterPro" id="IPR004000">
    <property type="entry name" value="Actin"/>
</dbReference>